<dbReference type="PANTHER" id="PTHR43415:SF5">
    <property type="entry name" value="ACETYLTRANSFERASE"/>
    <property type="match status" value="1"/>
</dbReference>
<keyword evidence="3" id="KW-1185">Reference proteome</keyword>
<feature type="domain" description="N-acetyltransferase" evidence="1">
    <location>
        <begin position="2"/>
        <end position="165"/>
    </location>
</feature>
<dbReference type="PANTHER" id="PTHR43415">
    <property type="entry name" value="SPERMIDINE N(1)-ACETYLTRANSFERASE"/>
    <property type="match status" value="1"/>
</dbReference>
<sequence length="173" mass="19885">MIRLEPFETNDIPLLISWVDTQELLLQFSGPVFRFPLTEDQLLENLRAVDRKAFRIIETSSNERIGYCELASINMEHGSARLSRLLIGKPEFRGKGMGRELVKLLLRICFVDLGLHRVALNVYDFNKAAIACYQNVGFQIEGLNRDTVRFGDGFWSGYEMSILRPEWEALQVS</sequence>
<name>A0ABX9M2L0_9LEPT</name>
<accession>A0ABX9M2L0</accession>
<dbReference type="Gene3D" id="3.40.630.30">
    <property type="match status" value="1"/>
</dbReference>
<dbReference type="PROSITE" id="PS51186">
    <property type="entry name" value="GNAT"/>
    <property type="match status" value="1"/>
</dbReference>
<dbReference type="Proteomes" id="UP000285569">
    <property type="component" value="Unassembled WGS sequence"/>
</dbReference>
<evidence type="ECO:0000313" key="3">
    <source>
        <dbReference type="Proteomes" id="UP000285569"/>
    </source>
</evidence>
<dbReference type="RefSeq" id="WP_118956403.1">
    <property type="nucleotide sequence ID" value="NZ_QHCR01000005.1"/>
</dbReference>
<evidence type="ECO:0000259" key="1">
    <source>
        <dbReference type="PROSITE" id="PS51186"/>
    </source>
</evidence>
<dbReference type="SUPFAM" id="SSF55729">
    <property type="entry name" value="Acyl-CoA N-acyltransferases (Nat)"/>
    <property type="match status" value="1"/>
</dbReference>
<reference evidence="2 3" key="2">
    <citation type="journal article" date="2020" name="Int. J. Syst. Evol. Microbiol.">
        <title>Leptospira yasudae sp. nov. and Leptospira stimsonii sp. nov., two new species of the pathogenic group isolated from environmental sources.</title>
        <authorList>
            <person name="Casanovas-Massana A."/>
            <person name="Hamond C."/>
            <person name="Santos L.A."/>
            <person name="de Oliveira D."/>
            <person name="Hacker K.P."/>
            <person name="Balassiano I."/>
            <person name="Costa F."/>
            <person name="Medeiros M.A."/>
            <person name="Reis M.G."/>
            <person name="Ko A.I."/>
            <person name="Wunder E.A."/>
        </authorList>
    </citation>
    <scope>NUCLEOTIDE SEQUENCE [LARGE SCALE GENOMIC DNA]</scope>
    <source>
        <strain evidence="2 3">B21</strain>
    </source>
</reference>
<proteinExistence type="predicted"/>
<reference evidence="3" key="1">
    <citation type="submission" date="2018-05" db="EMBL/GenBank/DDBJ databases">
        <title>Leptospira yasudae sp. nov. and Leptospira stimsonii sp. nov., two pathogenic species of the genus Leptospira isolated from environmental sources.</title>
        <authorList>
            <person name="Casanovas-Massana A."/>
            <person name="Hamond C."/>
            <person name="Santos L.A."/>
            <person name="Hacker K.P."/>
            <person name="Balassiano I."/>
            <person name="Medeiros M.A."/>
            <person name="Reis M.G."/>
            <person name="Ko A.I."/>
            <person name="Wunder E.A."/>
        </authorList>
    </citation>
    <scope>NUCLEOTIDE SEQUENCE [LARGE SCALE GENOMIC DNA]</scope>
    <source>
        <strain evidence="3">B21</strain>
    </source>
</reference>
<gene>
    <name evidence="2" type="ORF">DLM77_12695</name>
</gene>
<protein>
    <submittedName>
        <fullName evidence="2">GNAT family N-acetyltransferase</fullName>
    </submittedName>
</protein>
<dbReference type="Pfam" id="PF13302">
    <property type="entry name" value="Acetyltransf_3"/>
    <property type="match status" value="1"/>
</dbReference>
<organism evidence="2 3">
    <name type="scientific">Leptospira yasudae</name>
    <dbReference type="NCBI Taxonomy" id="2202201"/>
    <lineage>
        <taxon>Bacteria</taxon>
        <taxon>Pseudomonadati</taxon>
        <taxon>Spirochaetota</taxon>
        <taxon>Spirochaetia</taxon>
        <taxon>Leptospirales</taxon>
        <taxon>Leptospiraceae</taxon>
        <taxon>Leptospira</taxon>
    </lineage>
</organism>
<comment type="caution">
    <text evidence="2">The sequence shown here is derived from an EMBL/GenBank/DDBJ whole genome shotgun (WGS) entry which is preliminary data.</text>
</comment>
<dbReference type="InterPro" id="IPR000182">
    <property type="entry name" value="GNAT_dom"/>
</dbReference>
<dbReference type="EMBL" id="QHCR01000005">
    <property type="protein sequence ID" value="RHX79724.1"/>
    <property type="molecule type" value="Genomic_DNA"/>
</dbReference>
<dbReference type="InterPro" id="IPR016181">
    <property type="entry name" value="Acyl_CoA_acyltransferase"/>
</dbReference>
<evidence type="ECO:0000313" key="2">
    <source>
        <dbReference type="EMBL" id="RHX79724.1"/>
    </source>
</evidence>
<dbReference type="CDD" id="cd04301">
    <property type="entry name" value="NAT_SF"/>
    <property type="match status" value="1"/>
</dbReference>